<proteinExistence type="predicted"/>
<feature type="domain" description="M23ase beta-sheet core" evidence="2">
    <location>
        <begin position="158"/>
        <end position="252"/>
    </location>
</feature>
<protein>
    <submittedName>
        <fullName evidence="3">Peptidoglycan DD-metalloendopeptidase family protein</fullName>
    </submittedName>
</protein>
<evidence type="ECO:0000259" key="2">
    <source>
        <dbReference type="Pfam" id="PF01551"/>
    </source>
</evidence>
<dbReference type="PANTHER" id="PTHR21666">
    <property type="entry name" value="PEPTIDASE-RELATED"/>
    <property type="match status" value="1"/>
</dbReference>
<dbReference type="RefSeq" id="WP_153713268.1">
    <property type="nucleotide sequence ID" value="NZ_CP045871.1"/>
</dbReference>
<dbReference type="CDD" id="cd12797">
    <property type="entry name" value="M23_peptidase"/>
    <property type="match status" value="1"/>
</dbReference>
<organism evidence="3 4">
    <name type="scientific">Litorivicinus lipolyticus</name>
    <dbReference type="NCBI Taxonomy" id="418701"/>
    <lineage>
        <taxon>Bacteria</taxon>
        <taxon>Pseudomonadati</taxon>
        <taxon>Pseudomonadota</taxon>
        <taxon>Gammaproteobacteria</taxon>
        <taxon>Oceanospirillales</taxon>
        <taxon>Litorivicinaceae</taxon>
        <taxon>Litorivicinus</taxon>
    </lineage>
</organism>
<dbReference type="EMBL" id="CP045871">
    <property type="protein sequence ID" value="QGG79764.1"/>
    <property type="molecule type" value="Genomic_DNA"/>
</dbReference>
<dbReference type="Pfam" id="PF01551">
    <property type="entry name" value="Peptidase_M23"/>
    <property type="match status" value="1"/>
</dbReference>
<dbReference type="PANTHER" id="PTHR21666:SF285">
    <property type="entry name" value="M23 FAMILY METALLOPEPTIDASE"/>
    <property type="match status" value="1"/>
</dbReference>
<dbReference type="SUPFAM" id="SSF51261">
    <property type="entry name" value="Duplicated hybrid motif"/>
    <property type="match status" value="1"/>
</dbReference>
<dbReference type="OrthoDB" id="9805070at2"/>
<dbReference type="InterPro" id="IPR050570">
    <property type="entry name" value="Cell_wall_metabolism_enzyme"/>
</dbReference>
<reference evidence="3 4" key="1">
    <citation type="submission" date="2019-11" db="EMBL/GenBank/DDBJ databases">
        <authorList>
            <person name="Khan S.A."/>
            <person name="Jeon C.O."/>
            <person name="Chun B.H."/>
        </authorList>
    </citation>
    <scope>NUCLEOTIDE SEQUENCE [LARGE SCALE GENOMIC DNA]</scope>
    <source>
        <strain evidence="3 4">IMCC 1097</strain>
    </source>
</reference>
<sequence>MIRLVLLLALSPFSLAATAELPSAGHYPGGVALVTVNPDAKPRFQGKPLWISGTTAVVPLPLALAAGTHQVIDATGAVDFTITGRSYPEQRIRLNNPKMVTPDPDHLKRIRAESAEQKGWYLTRSATQPRLPMALPIKGPITGAFGRKRFFNDQPRAPHSGVDIAAPSGTEIFSPTDGVVLGIGDYYFNGKTVFVDHGQGLISMFCHLSDFAVSAGQTVTQGALLGYVGATGRATGPHLHWSVSLSNVRVEPALFAPQLASLPR</sequence>
<dbReference type="InterPro" id="IPR011055">
    <property type="entry name" value="Dup_hybrid_motif"/>
</dbReference>
<feature type="signal peptide" evidence="1">
    <location>
        <begin position="1"/>
        <end position="19"/>
    </location>
</feature>
<dbReference type="Gene3D" id="2.70.70.10">
    <property type="entry name" value="Glucose Permease (Domain IIA)"/>
    <property type="match status" value="1"/>
</dbReference>
<evidence type="ECO:0000256" key="1">
    <source>
        <dbReference type="SAM" id="SignalP"/>
    </source>
</evidence>
<dbReference type="KEGG" id="llp:GH975_03930"/>
<dbReference type="Proteomes" id="UP000388235">
    <property type="component" value="Chromosome"/>
</dbReference>
<dbReference type="FunFam" id="2.70.70.10:FF:000019">
    <property type="entry name" value="M23 family peptidase"/>
    <property type="match status" value="1"/>
</dbReference>
<dbReference type="GO" id="GO:0004222">
    <property type="term" value="F:metalloendopeptidase activity"/>
    <property type="evidence" value="ECO:0007669"/>
    <property type="project" value="TreeGrafter"/>
</dbReference>
<feature type="chain" id="PRO_5024468007" evidence="1">
    <location>
        <begin position="20"/>
        <end position="264"/>
    </location>
</feature>
<gene>
    <name evidence="3" type="ORF">GH975_03930</name>
</gene>
<accession>A0A5Q2Q9X2</accession>
<evidence type="ECO:0000313" key="4">
    <source>
        <dbReference type="Proteomes" id="UP000388235"/>
    </source>
</evidence>
<keyword evidence="1" id="KW-0732">Signal</keyword>
<dbReference type="AlphaFoldDB" id="A0A5Q2Q9X2"/>
<dbReference type="InterPro" id="IPR016047">
    <property type="entry name" value="M23ase_b-sheet_dom"/>
</dbReference>
<name>A0A5Q2Q9X2_9GAMM</name>
<keyword evidence="4" id="KW-1185">Reference proteome</keyword>
<dbReference type="Gene3D" id="2.60.40.1590">
    <property type="entry name" value="Peptidoglycan hydrolase domains"/>
    <property type="match status" value="1"/>
</dbReference>
<evidence type="ECO:0000313" key="3">
    <source>
        <dbReference type="EMBL" id="QGG79764.1"/>
    </source>
</evidence>